<comment type="subcellular location">
    <subcellularLocation>
        <location evidence="2">Endomembrane system</location>
    </subcellularLocation>
</comment>
<evidence type="ECO:0000256" key="1">
    <source>
        <dbReference type="ARBA" id="ARBA00000900"/>
    </source>
</evidence>
<dbReference type="PROSITE" id="PS00518">
    <property type="entry name" value="ZF_RING_1"/>
    <property type="match status" value="1"/>
</dbReference>
<dbReference type="VEuPathDB" id="PlasmoDB:PRELSG_1121000"/>
<keyword evidence="16" id="KW-1185">Reference proteome</keyword>
<dbReference type="UniPathway" id="UPA00143"/>
<dbReference type="GO" id="GO:0005783">
    <property type="term" value="C:endoplasmic reticulum"/>
    <property type="evidence" value="ECO:0007669"/>
    <property type="project" value="InterPro"/>
</dbReference>
<dbReference type="PROSITE" id="PS50089">
    <property type="entry name" value="ZF_RING_2"/>
    <property type="match status" value="1"/>
</dbReference>
<dbReference type="Proteomes" id="UP000220158">
    <property type="component" value="Chromosome 11"/>
</dbReference>
<evidence type="ECO:0000256" key="2">
    <source>
        <dbReference type="ARBA" id="ARBA00004308"/>
    </source>
</evidence>
<keyword evidence="10 13" id="KW-0472">Membrane</keyword>
<dbReference type="OMA" id="NEFKYEK"/>
<dbReference type="SUPFAM" id="SSF57850">
    <property type="entry name" value="RING/U-box"/>
    <property type="match status" value="1"/>
</dbReference>
<dbReference type="KEGG" id="prel:PRELSG_1121000"/>
<dbReference type="InterPro" id="IPR045103">
    <property type="entry name" value="RNF5/RNF185-like"/>
</dbReference>
<reference evidence="15 16" key="1">
    <citation type="submission" date="2015-04" db="EMBL/GenBank/DDBJ databases">
        <authorList>
            <consortium name="Pathogen Informatics"/>
        </authorList>
    </citation>
    <scope>NUCLEOTIDE SEQUENCE [LARGE SCALE GENOMIC DNA]</scope>
    <source>
        <strain evidence="15 16">SGS1</strain>
    </source>
</reference>
<dbReference type="GO" id="GO:0016567">
    <property type="term" value="P:protein ubiquitination"/>
    <property type="evidence" value="ECO:0007669"/>
    <property type="project" value="UniProtKB-UniPathway"/>
</dbReference>
<dbReference type="InterPro" id="IPR018957">
    <property type="entry name" value="Znf_C3HC4_RING-type"/>
</dbReference>
<feature type="domain" description="RING-type" evidence="14">
    <location>
        <begin position="342"/>
        <end position="380"/>
    </location>
</feature>
<keyword evidence="8" id="KW-0833">Ubl conjugation pathway</keyword>
<dbReference type="Gene3D" id="3.30.40.10">
    <property type="entry name" value="Zinc/RING finger domain, C3HC4 (zinc finger)"/>
    <property type="match status" value="1"/>
</dbReference>
<evidence type="ECO:0000313" key="15">
    <source>
        <dbReference type="EMBL" id="CRH00865.1"/>
    </source>
</evidence>
<feature type="compositionally biased region" description="Basic and acidic residues" evidence="12">
    <location>
        <begin position="271"/>
        <end position="327"/>
    </location>
</feature>
<dbReference type="RefSeq" id="XP_028533867.1">
    <property type="nucleotide sequence ID" value="XM_028677483.1"/>
</dbReference>
<evidence type="ECO:0000256" key="10">
    <source>
        <dbReference type="ARBA" id="ARBA00023136"/>
    </source>
</evidence>
<feature type="compositionally biased region" description="Basic and acidic residues" evidence="12">
    <location>
        <begin position="399"/>
        <end position="420"/>
    </location>
</feature>
<dbReference type="OrthoDB" id="10254945at2759"/>
<evidence type="ECO:0000256" key="13">
    <source>
        <dbReference type="SAM" id="Phobius"/>
    </source>
</evidence>
<protein>
    <recommendedName>
        <fullName evidence="4">RING-type E3 ubiquitin transferase</fullName>
        <ecNumber evidence="4">2.3.2.27</ecNumber>
    </recommendedName>
</protein>
<keyword evidence="13" id="KW-0812">Transmembrane</keyword>
<sequence length="496" mass="58926">MNERVNEYDELYDDIYDYDVNEVLNIKDNVVNCNLNDKLPEKNLIAEYKRIESKFDHVNDKHTNSEGEKDIEKNLLNELNSKNIHRKNTESEYDEVFGGKKSIKRKEENDFENFEKKNNKNHIQTNINEFSTASLHYNKNETSHKILDNEKKIKEYKINHDDEKVRSTEEISNKNNNDEKINNEEVYIYDNINQKNFKNDEENKFCENKSNIILNNEDNEHGNKQNKQDDIIKKNSINEKYDKNSEEKEVAMLKEDKLIYGKYESNQAEENEYKYEKTENSKSEEDLLKNENNNEHNKSKENNLKYEEKKECNNKFEENETKQENKNKNTPSENENRNTFECNICFDDVRDPVVTKCGHLFCWLCLYSWIKKNNDCPVCKAEVSRENIIPLYGRGKSSNEHKYSNVEEPRPTPKRKEGVRRNNNSTNNLGLRASFGVWVNPFSFGLSYTNMSEEPYFNNRNETRRVQTETFHAEAASSFFFFLGFFLSLYILFYSS</sequence>
<keyword evidence="7 11" id="KW-0863">Zinc-finger</keyword>
<dbReference type="SMART" id="SM00184">
    <property type="entry name" value="RING"/>
    <property type="match status" value="1"/>
</dbReference>
<evidence type="ECO:0000256" key="7">
    <source>
        <dbReference type="ARBA" id="ARBA00022771"/>
    </source>
</evidence>
<dbReference type="EC" id="2.3.2.27" evidence="4"/>
<name>A0A1J1H7H4_PLARL</name>
<evidence type="ECO:0000256" key="3">
    <source>
        <dbReference type="ARBA" id="ARBA00004906"/>
    </source>
</evidence>
<evidence type="ECO:0000256" key="8">
    <source>
        <dbReference type="ARBA" id="ARBA00022786"/>
    </source>
</evidence>
<evidence type="ECO:0000256" key="11">
    <source>
        <dbReference type="PROSITE-ProRule" id="PRU00175"/>
    </source>
</evidence>
<evidence type="ECO:0000256" key="5">
    <source>
        <dbReference type="ARBA" id="ARBA00022679"/>
    </source>
</evidence>
<keyword evidence="5" id="KW-0808">Transferase</keyword>
<dbReference type="InterPro" id="IPR013083">
    <property type="entry name" value="Znf_RING/FYVE/PHD"/>
</dbReference>
<dbReference type="GO" id="GO:0006511">
    <property type="term" value="P:ubiquitin-dependent protein catabolic process"/>
    <property type="evidence" value="ECO:0007669"/>
    <property type="project" value="InterPro"/>
</dbReference>
<feature type="region of interest" description="Disordered" evidence="12">
    <location>
        <begin position="399"/>
        <end position="427"/>
    </location>
</feature>
<proteinExistence type="predicted"/>
<dbReference type="GO" id="GO:0008270">
    <property type="term" value="F:zinc ion binding"/>
    <property type="evidence" value="ECO:0007669"/>
    <property type="project" value="UniProtKB-KW"/>
</dbReference>
<dbReference type="InterPro" id="IPR017907">
    <property type="entry name" value="Znf_RING_CS"/>
</dbReference>
<organism evidence="15 16">
    <name type="scientific">Plasmodium relictum</name>
    <dbReference type="NCBI Taxonomy" id="85471"/>
    <lineage>
        <taxon>Eukaryota</taxon>
        <taxon>Sar</taxon>
        <taxon>Alveolata</taxon>
        <taxon>Apicomplexa</taxon>
        <taxon>Aconoidasida</taxon>
        <taxon>Haemosporida</taxon>
        <taxon>Plasmodiidae</taxon>
        <taxon>Plasmodium</taxon>
        <taxon>Plasmodium (Haemamoeba)</taxon>
    </lineage>
</organism>
<dbReference type="EMBL" id="LN835306">
    <property type="protein sequence ID" value="CRH00865.1"/>
    <property type="molecule type" value="Genomic_DNA"/>
</dbReference>
<accession>A0A1J1H7H4</accession>
<keyword evidence="9" id="KW-0862">Zinc</keyword>
<dbReference type="PANTHER" id="PTHR12313">
    <property type="entry name" value="E3 UBIQUITIN-PROTEIN LIGASE RNF5-RELATED"/>
    <property type="match status" value="1"/>
</dbReference>
<evidence type="ECO:0000259" key="14">
    <source>
        <dbReference type="PROSITE" id="PS50089"/>
    </source>
</evidence>
<keyword evidence="13" id="KW-1133">Transmembrane helix</keyword>
<keyword evidence="6" id="KW-0479">Metal-binding</keyword>
<feature type="region of interest" description="Disordered" evidence="12">
    <location>
        <begin position="269"/>
        <end position="335"/>
    </location>
</feature>
<dbReference type="GO" id="GO:0061630">
    <property type="term" value="F:ubiquitin protein ligase activity"/>
    <property type="evidence" value="ECO:0007669"/>
    <property type="project" value="UniProtKB-EC"/>
</dbReference>
<evidence type="ECO:0000256" key="6">
    <source>
        <dbReference type="ARBA" id="ARBA00022723"/>
    </source>
</evidence>
<evidence type="ECO:0000313" key="16">
    <source>
        <dbReference type="Proteomes" id="UP000220158"/>
    </source>
</evidence>
<evidence type="ECO:0000256" key="12">
    <source>
        <dbReference type="SAM" id="MobiDB-lite"/>
    </source>
</evidence>
<dbReference type="CDD" id="cd16745">
    <property type="entry name" value="RING-HC_AtRMA-like"/>
    <property type="match status" value="1"/>
</dbReference>
<evidence type="ECO:0000256" key="9">
    <source>
        <dbReference type="ARBA" id="ARBA00022833"/>
    </source>
</evidence>
<gene>
    <name evidence="15" type="primary">RNF5</name>
    <name evidence="15" type="ORF">PRELSG_1121000</name>
</gene>
<dbReference type="AlphaFoldDB" id="A0A1J1H7H4"/>
<comment type="catalytic activity">
    <reaction evidence="1">
        <text>S-ubiquitinyl-[E2 ubiquitin-conjugating enzyme]-L-cysteine + [acceptor protein]-L-lysine = [E2 ubiquitin-conjugating enzyme]-L-cysteine + N(6)-ubiquitinyl-[acceptor protein]-L-lysine.</text>
        <dbReference type="EC" id="2.3.2.27"/>
    </reaction>
</comment>
<dbReference type="GeneID" id="39736989"/>
<comment type="pathway">
    <text evidence="3">Protein modification; protein ubiquitination.</text>
</comment>
<dbReference type="Pfam" id="PF00097">
    <property type="entry name" value="zf-C3HC4"/>
    <property type="match status" value="1"/>
</dbReference>
<evidence type="ECO:0000256" key="4">
    <source>
        <dbReference type="ARBA" id="ARBA00012483"/>
    </source>
</evidence>
<dbReference type="InterPro" id="IPR001841">
    <property type="entry name" value="Znf_RING"/>
</dbReference>
<feature type="transmembrane region" description="Helical" evidence="13">
    <location>
        <begin position="475"/>
        <end position="494"/>
    </location>
</feature>